<organism evidence="2 3">
    <name type="scientific">Ustilaginoidea virens</name>
    <name type="common">Rice false smut fungus</name>
    <name type="synonym">Villosiclava virens</name>
    <dbReference type="NCBI Taxonomy" id="1159556"/>
    <lineage>
        <taxon>Eukaryota</taxon>
        <taxon>Fungi</taxon>
        <taxon>Dikarya</taxon>
        <taxon>Ascomycota</taxon>
        <taxon>Pezizomycotina</taxon>
        <taxon>Sordariomycetes</taxon>
        <taxon>Hypocreomycetidae</taxon>
        <taxon>Hypocreales</taxon>
        <taxon>Clavicipitaceae</taxon>
        <taxon>Ustilaginoidea</taxon>
    </lineage>
</organism>
<feature type="region of interest" description="Disordered" evidence="1">
    <location>
        <begin position="1"/>
        <end position="31"/>
    </location>
</feature>
<protein>
    <submittedName>
        <fullName evidence="2">Uncharacterized protein</fullName>
    </submittedName>
</protein>
<dbReference type="OrthoDB" id="5329403at2759"/>
<keyword evidence="3" id="KW-1185">Reference proteome</keyword>
<gene>
    <name evidence="2" type="ORF">UV8b_07996</name>
</gene>
<evidence type="ECO:0000256" key="1">
    <source>
        <dbReference type="SAM" id="MobiDB-lite"/>
    </source>
</evidence>
<feature type="compositionally biased region" description="Polar residues" evidence="1">
    <location>
        <begin position="72"/>
        <end position="86"/>
    </location>
</feature>
<sequence length="829" mass="88340">MVPPNGNAPGRKAAKAAVSQQQQHAKPVVPALPLSYAKRKAASAAKGHAVAALPTQALSKSLQAPLTKPDVNGSTSQDTAAGSNTVPADIAPELEPESLASAAGQRSLHSDENGQVGPNVGNHQTLPPDMDGKVSSPLAAANLSNGNDLSEQKSAADPSIPRKKVELPAESSPRLNTAASKNGPEQGSGHHDYVQVAKSRLSPAISPRYQMPPPFQPANETYGMVNNGDIALGSRPPLSSGPAHVHHSHPSNGSIHFGTFEDSQNTSPAPPHTGGVVPPPPIPPADARSGYMAPTANGFPPMMPYGADMMQTAAFESYGHPAVGFAPMDAFPPYGNNFGPSTPHSFHDSQSSGQPEENGVYHHYPAANGHRNGGVGPGDVNNHSHNHQGRLFGQPEYPRMVHAHGIPPHMTMHEDSGDGLVGYMQQQFGSAEVADCFLELRYVDDRAPPVRIPGHRLVFARSSALVALLRQQAVPLGADGPAPTLLLETGCKWLRSDSFYMAVQRLYGLPLLPMPPRGRADSPGLVNAGSTTEQLDFALAYAAAGHLLGWGPVLRRGCEIATQLLSWHSLERVMEFALEGYIDDGSRPEFFKYGEGSHVLLNALATFIVHNLPPTFTLDTLTENPSRCARIPDYPPPPPPPPPAVVTAKKQPAPVVARGSSVQLGKGRRSQQIAGIQFGDLSITDDGNARESETPKATRQAQPVPHAVLSRALINLPFSQLKKILESAGSGNVNGWANVESRYRIIRKAVEEREARRLEALDAVLRGRVPDTEHVRAALRNPNPQDMGPWSVVGWKEEILPYGNADGPSLGRKWIPYSEQVSEPAAAYP</sequence>
<feature type="region of interest" description="Disordered" evidence="1">
    <location>
        <begin position="627"/>
        <end position="647"/>
    </location>
</feature>
<evidence type="ECO:0000313" key="3">
    <source>
        <dbReference type="Proteomes" id="UP000027002"/>
    </source>
</evidence>
<dbReference type="KEGG" id="uvi:66068773"/>
<feature type="region of interest" description="Disordered" evidence="1">
    <location>
        <begin position="675"/>
        <end position="704"/>
    </location>
</feature>
<dbReference type="AlphaFoldDB" id="A0A8E5HY14"/>
<feature type="compositionally biased region" description="Polar residues" evidence="1">
    <location>
        <begin position="173"/>
        <end position="185"/>
    </location>
</feature>
<feature type="compositionally biased region" description="Polar residues" evidence="1">
    <location>
        <begin position="338"/>
        <end position="355"/>
    </location>
</feature>
<feature type="region of interest" description="Disordered" evidence="1">
    <location>
        <begin position="336"/>
        <end position="391"/>
    </location>
</feature>
<accession>A0A8E5HY14</accession>
<feature type="compositionally biased region" description="Polar residues" evidence="1">
    <location>
        <begin position="142"/>
        <end position="153"/>
    </location>
</feature>
<evidence type="ECO:0000313" key="2">
    <source>
        <dbReference type="EMBL" id="QUC23755.1"/>
    </source>
</evidence>
<reference evidence="2" key="1">
    <citation type="submission" date="2020-03" db="EMBL/GenBank/DDBJ databases">
        <title>A mixture of massive structural variations and highly conserved coding sequences in Ustilaginoidea virens genome.</title>
        <authorList>
            <person name="Zhang K."/>
            <person name="Zhao Z."/>
            <person name="Zhang Z."/>
            <person name="Li Y."/>
            <person name="Hsiang T."/>
            <person name="Sun W."/>
        </authorList>
    </citation>
    <scope>NUCLEOTIDE SEQUENCE</scope>
    <source>
        <strain evidence="2">UV-8b</strain>
    </source>
</reference>
<dbReference type="GeneID" id="66068773"/>
<dbReference type="EMBL" id="CP072759">
    <property type="protein sequence ID" value="QUC23755.1"/>
    <property type="molecule type" value="Genomic_DNA"/>
</dbReference>
<feature type="region of interest" description="Disordered" evidence="1">
    <location>
        <begin position="63"/>
        <end position="190"/>
    </location>
</feature>
<dbReference type="RefSeq" id="XP_043001428.1">
    <property type="nucleotide sequence ID" value="XM_043145493.1"/>
</dbReference>
<name>A0A8E5HY14_USTVR</name>
<feature type="region of interest" description="Disordered" evidence="1">
    <location>
        <begin position="233"/>
        <end position="292"/>
    </location>
</feature>
<dbReference type="Proteomes" id="UP000027002">
    <property type="component" value="Chromosome 7"/>
</dbReference>
<proteinExistence type="predicted"/>
<feature type="compositionally biased region" description="Basic and acidic residues" evidence="1">
    <location>
        <begin position="687"/>
        <end position="696"/>
    </location>
</feature>
<feature type="compositionally biased region" description="Low complexity" evidence="1">
    <location>
        <begin position="15"/>
        <end position="26"/>
    </location>
</feature>
<feature type="compositionally biased region" description="Pro residues" evidence="1">
    <location>
        <begin position="633"/>
        <end position="644"/>
    </location>
</feature>